<feature type="region of interest" description="Disordered" evidence="1">
    <location>
        <begin position="13"/>
        <end position="36"/>
    </location>
</feature>
<evidence type="ECO:0000313" key="2">
    <source>
        <dbReference type="EMBL" id="DAD87875.1"/>
    </source>
</evidence>
<protein>
    <submittedName>
        <fullName evidence="2">Uncharacterized protein</fullName>
    </submittedName>
</protein>
<accession>A0A8S5N164</accession>
<organism evidence="2">
    <name type="scientific">Siphoviridae sp. ct43U4</name>
    <dbReference type="NCBI Taxonomy" id="2826285"/>
    <lineage>
        <taxon>Viruses</taxon>
        <taxon>Duplodnaviria</taxon>
        <taxon>Heunggongvirae</taxon>
        <taxon>Uroviricota</taxon>
        <taxon>Caudoviricetes</taxon>
    </lineage>
</organism>
<proteinExistence type="predicted"/>
<name>A0A8S5N164_9CAUD</name>
<dbReference type="EMBL" id="BK015029">
    <property type="protein sequence ID" value="DAD87875.1"/>
    <property type="molecule type" value="Genomic_DNA"/>
</dbReference>
<reference evidence="2" key="1">
    <citation type="journal article" date="2021" name="Proc. Natl. Acad. Sci. U.S.A.">
        <title>A Catalog of Tens of Thousands of Viruses from Human Metagenomes Reveals Hidden Associations with Chronic Diseases.</title>
        <authorList>
            <person name="Tisza M.J."/>
            <person name="Buck C.B."/>
        </authorList>
    </citation>
    <scope>NUCLEOTIDE SEQUENCE</scope>
    <source>
        <strain evidence="2">Ct43U4</strain>
    </source>
</reference>
<evidence type="ECO:0000256" key="1">
    <source>
        <dbReference type="SAM" id="MobiDB-lite"/>
    </source>
</evidence>
<sequence>MVDIGRYWKILEDDSKGVGDGGSFSGLKKPPDREAD</sequence>